<evidence type="ECO:0000313" key="2">
    <source>
        <dbReference type="EMBL" id="KAG5551079.1"/>
    </source>
</evidence>
<dbReference type="PANTHER" id="PTHR34682">
    <property type="entry name" value="AT HOOK MOTIF-CONTAINING PROTEIN"/>
    <property type="match status" value="1"/>
</dbReference>
<dbReference type="AlphaFoldDB" id="A0AAV6KFH4"/>
<keyword evidence="3" id="KW-1185">Reference proteome</keyword>
<comment type="caution">
    <text evidence="2">The sequence shown here is derived from an EMBL/GenBank/DDBJ whole genome shotgun (WGS) entry which is preliminary data.</text>
</comment>
<protein>
    <recommendedName>
        <fullName evidence="4">AT hook motif-containing protein</fullName>
    </recommendedName>
</protein>
<dbReference type="EMBL" id="JACTNZ010000004">
    <property type="protein sequence ID" value="KAG5551079.1"/>
    <property type="molecule type" value="Genomic_DNA"/>
</dbReference>
<dbReference type="PANTHER" id="PTHR34682:SF1">
    <property type="entry name" value="PROTEIN METABOLIC NETWORK MODULATOR 1"/>
    <property type="match status" value="1"/>
</dbReference>
<feature type="compositionally biased region" description="Polar residues" evidence="1">
    <location>
        <begin position="1"/>
        <end position="12"/>
    </location>
</feature>
<sequence length="417" mass="45202">MDEIKQGNNNDAPPTMPVKRKRGRPRKDPSLIRRTNAPAPPPGFRIVNGNQPRQLLAIENAHPNANANPVDNIVGQAVTGVVEGTFDAGYLLAVKIGNSTTSLRGVVFKPGHFVPISSENDVAPHVQTIRRNEIPLPMANQNRVRGRRPKSRERNKQHGNIQRMETSHFLNGYPTANQVQIFAPQTTDLASSKGKQVVPVSAYSVPSVGSRGLVVPVVLQPVSLSNGFPPSYQMPPFPSQTSHTVVLNHKPLQTVATQVESSQSQSSHQVAPEGGQNGALRDLQSSGTHIDNSMGAGKSSAEDSGLSGEGDSDTSEPLSVEPLQTIHSHIRYQSGPVHNPAELNKIGRMSELLQALQEQMPPVENKATGNDIADEGTAPELCQSNAVKVGTENFVRLKLIKRNEDPLLFRNLRWKKS</sequence>
<dbReference type="InterPro" id="IPR045881">
    <property type="entry name" value="MNM1-like"/>
</dbReference>
<dbReference type="Proteomes" id="UP000823749">
    <property type="component" value="Chromosome 4"/>
</dbReference>
<organism evidence="2 3">
    <name type="scientific">Rhododendron griersonianum</name>
    <dbReference type="NCBI Taxonomy" id="479676"/>
    <lineage>
        <taxon>Eukaryota</taxon>
        <taxon>Viridiplantae</taxon>
        <taxon>Streptophyta</taxon>
        <taxon>Embryophyta</taxon>
        <taxon>Tracheophyta</taxon>
        <taxon>Spermatophyta</taxon>
        <taxon>Magnoliopsida</taxon>
        <taxon>eudicotyledons</taxon>
        <taxon>Gunneridae</taxon>
        <taxon>Pentapetalae</taxon>
        <taxon>asterids</taxon>
        <taxon>Ericales</taxon>
        <taxon>Ericaceae</taxon>
        <taxon>Ericoideae</taxon>
        <taxon>Rhodoreae</taxon>
        <taxon>Rhododendron</taxon>
    </lineage>
</organism>
<evidence type="ECO:0000256" key="1">
    <source>
        <dbReference type="SAM" id="MobiDB-lite"/>
    </source>
</evidence>
<feature type="compositionally biased region" description="Low complexity" evidence="1">
    <location>
        <begin position="255"/>
        <end position="271"/>
    </location>
</feature>
<reference evidence="2" key="1">
    <citation type="submission" date="2020-08" db="EMBL/GenBank/DDBJ databases">
        <title>Plant Genome Project.</title>
        <authorList>
            <person name="Zhang R.-G."/>
        </authorList>
    </citation>
    <scope>NUCLEOTIDE SEQUENCE</scope>
    <source>
        <strain evidence="2">WSP0</strain>
        <tissue evidence="2">Leaf</tissue>
    </source>
</reference>
<feature type="region of interest" description="Disordered" evidence="1">
    <location>
        <begin position="1"/>
        <end position="43"/>
    </location>
</feature>
<accession>A0AAV6KFH4</accession>
<gene>
    <name evidence="2" type="ORF">RHGRI_009490</name>
</gene>
<proteinExistence type="predicted"/>
<feature type="region of interest" description="Disordered" evidence="1">
    <location>
        <begin position="255"/>
        <end position="318"/>
    </location>
</feature>
<evidence type="ECO:0008006" key="4">
    <source>
        <dbReference type="Google" id="ProtNLM"/>
    </source>
</evidence>
<evidence type="ECO:0000313" key="3">
    <source>
        <dbReference type="Proteomes" id="UP000823749"/>
    </source>
</evidence>
<name>A0AAV6KFH4_9ERIC</name>